<sequence length="244" mass="27392">MGRVTKWLKANGSTLPVLVSVAALVVAGLSYDISRGVREEQQTVALEIDAAANIRDFTNEGYGLRVTLLNASLRPIIVKRAQLLMNGHLVAEASGYLNDTRVLDRYMIEPGRVTDRRRELPVAMGAREGKTVARLMDFRYFKAGAKEDPDSWKRQNRAERRFEKNLIFLPTGENKDRLQLLLELLPGGTRTDDVRGIPGMTARFAWQQSFARTPGGTYGLEIRRKLGATGQADRIRLEVWSRHG</sequence>
<proteinExistence type="predicted"/>
<reference evidence="1" key="1">
    <citation type="journal article" date="2015" name="Nature">
        <title>Complex archaea that bridge the gap between prokaryotes and eukaryotes.</title>
        <authorList>
            <person name="Spang A."/>
            <person name="Saw J.H."/>
            <person name="Jorgensen S.L."/>
            <person name="Zaremba-Niedzwiedzka K."/>
            <person name="Martijn J."/>
            <person name="Lind A.E."/>
            <person name="van Eijk R."/>
            <person name="Schleper C."/>
            <person name="Guy L."/>
            <person name="Ettema T.J."/>
        </authorList>
    </citation>
    <scope>NUCLEOTIDE SEQUENCE</scope>
</reference>
<evidence type="ECO:0000313" key="1">
    <source>
        <dbReference type="EMBL" id="KKK83932.1"/>
    </source>
</evidence>
<dbReference type="EMBL" id="LAZR01052002">
    <property type="protein sequence ID" value="KKK83932.1"/>
    <property type="molecule type" value="Genomic_DNA"/>
</dbReference>
<name>A0A0F8YRB4_9ZZZZ</name>
<gene>
    <name evidence="1" type="ORF">LCGC14_2788430</name>
</gene>
<comment type="caution">
    <text evidence="1">The sequence shown here is derived from an EMBL/GenBank/DDBJ whole genome shotgun (WGS) entry which is preliminary data.</text>
</comment>
<feature type="non-terminal residue" evidence="1">
    <location>
        <position position="244"/>
    </location>
</feature>
<accession>A0A0F8YRB4</accession>
<dbReference type="AlphaFoldDB" id="A0A0F8YRB4"/>
<organism evidence="1">
    <name type="scientific">marine sediment metagenome</name>
    <dbReference type="NCBI Taxonomy" id="412755"/>
    <lineage>
        <taxon>unclassified sequences</taxon>
        <taxon>metagenomes</taxon>
        <taxon>ecological metagenomes</taxon>
    </lineage>
</organism>
<protein>
    <submittedName>
        <fullName evidence="1">Uncharacterized protein</fullName>
    </submittedName>
</protein>